<evidence type="ECO:0000256" key="4">
    <source>
        <dbReference type="PROSITE-ProRule" id="PRU00125"/>
    </source>
</evidence>
<keyword evidence="1 4" id="KW-0479">Metal-binding</keyword>
<dbReference type="AlphaFoldDB" id="A0A803VEX3"/>
<reference evidence="7 8" key="1">
    <citation type="journal article" date="2012" name="Nature">
        <title>The genomic landscape of species divergence in Ficedula flycatchers.</title>
        <authorList>
            <person name="Ellegren H."/>
            <person name="Smeds L."/>
            <person name="Burri R."/>
            <person name="Olason P.I."/>
            <person name="Backstrom N."/>
            <person name="Kawakami T."/>
            <person name="Kunstner A."/>
            <person name="Makinen H."/>
            <person name="Nadachowska-Brzyska K."/>
            <person name="Qvarnstrom A."/>
            <person name="Uebbing S."/>
            <person name="Wolf J.B."/>
        </authorList>
    </citation>
    <scope>NUCLEOTIDE SEQUENCE [LARGE SCALE GENOMIC DNA]</scope>
</reference>
<evidence type="ECO:0000313" key="8">
    <source>
        <dbReference type="Proteomes" id="UP000016665"/>
    </source>
</evidence>
<feature type="compositionally biased region" description="Low complexity" evidence="5">
    <location>
        <begin position="40"/>
        <end position="61"/>
    </location>
</feature>
<dbReference type="GeneTree" id="ENSGT00940000153629"/>
<evidence type="ECO:0000256" key="5">
    <source>
        <dbReference type="SAM" id="MobiDB-lite"/>
    </source>
</evidence>
<dbReference type="Ensembl" id="ENSFALT00000040624.1">
    <property type="protein sequence ID" value="ENSFALP00000021279.1"/>
    <property type="gene ID" value="ENSFALG00000028490.1"/>
</dbReference>
<dbReference type="PANTHER" id="PTHR24211:SF35">
    <property type="entry name" value="PRICKLE-LIKE PROTEIN 4"/>
    <property type="match status" value="1"/>
</dbReference>
<dbReference type="SUPFAM" id="SSF57716">
    <property type="entry name" value="Glucocorticoid receptor-like (DNA-binding domain)"/>
    <property type="match status" value="1"/>
</dbReference>
<keyword evidence="3 4" id="KW-0440">LIM domain</keyword>
<keyword evidence="8" id="KW-1185">Reference proteome</keyword>
<dbReference type="InterPro" id="IPR001781">
    <property type="entry name" value="Znf_LIM"/>
</dbReference>
<feature type="domain" description="LIM zinc-binding" evidence="6">
    <location>
        <begin position="54"/>
        <end position="118"/>
    </location>
</feature>
<sequence length="137" mass="15119">QNGKAAAVYGVKGYTLKNFRMINVGKMLKSKILKPPVPHRSGTAPSSPRRSGGSSEPSCGRRLNKGDPGISASRLGDQFWHPSCFSCHLCQQQLVDLIYFQQDGRIYCGRHHAELFRPRCASCDQVGWGLFPHSEGC</sequence>
<dbReference type="CDD" id="cd09340">
    <property type="entry name" value="LIM1_Testin_like"/>
    <property type="match status" value="1"/>
</dbReference>
<dbReference type="Proteomes" id="UP000016665">
    <property type="component" value="Chromosome 26"/>
</dbReference>
<protein>
    <recommendedName>
        <fullName evidence="6">LIM zinc-binding domain-containing protein</fullName>
    </recommendedName>
</protein>
<name>A0A803VEX3_FICAL</name>
<dbReference type="Gene3D" id="2.10.110.10">
    <property type="entry name" value="Cysteine Rich Protein"/>
    <property type="match status" value="1"/>
</dbReference>
<evidence type="ECO:0000256" key="2">
    <source>
        <dbReference type="ARBA" id="ARBA00022833"/>
    </source>
</evidence>
<organism evidence="7 8">
    <name type="scientific">Ficedula albicollis</name>
    <name type="common">Collared flycatcher</name>
    <name type="synonym">Muscicapa albicollis</name>
    <dbReference type="NCBI Taxonomy" id="59894"/>
    <lineage>
        <taxon>Eukaryota</taxon>
        <taxon>Metazoa</taxon>
        <taxon>Chordata</taxon>
        <taxon>Craniata</taxon>
        <taxon>Vertebrata</taxon>
        <taxon>Euteleostomi</taxon>
        <taxon>Archelosauria</taxon>
        <taxon>Archosauria</taxon>
        <taxon>Dinosauria</taxon>
        <taxon>Saurischia</taxon>
        <taxon>Theropoda</taxon>
        <taxon>Coelurosauria</taxon>
        <taxon>Aves</taxon>
        <taxon>Neognathae</taxon>
        <taxon>Neoaves</taxon>
        <taxon>Telluraves</taxon>
        <taxon>Australaves</taxon>
        <taxon>Passeriformes</taxon>
        <taxon>Muscicapidae</taxon>
        <taxon>Ficedula</taxon>
    </lineage>
</organism>
<evidence type="ECO:0000256" key="3">
    <source>
        <dbReference type="ARBA" id="ARBA00023038"/>
    </source>
</evidence>
<dbReference type="GO" id="GO:0046872">
    <property type="term" value="F:metal ion binding"/>
    <property type="evidence" value="ECO:0007669"/>
    <property type="project" value="UniProtKB-KW"/>
</dbReference>
<dbReference type="PROSITE" id="PS50023">
    <property type="entry name" value="LIM_DOMAIN_2"/>
    <property type="match status" value="1"/>
</dbReference>
<keyword evidence="2 4" id="KW-0862">Zinc</keyword>
<evidence type="ECO:0000259" key="6">
    <source>
        <dbReference type="PROSITE" id="PS50023"/>
    </source>
</evidence>
<dbReference type="SMART" id="SM00132">
    <property type="entry name" value="LIM"/>
    <property type="match status" value="1"/>
</dbReference>
<reference evidence="7" key="3">
    <citation type="submission" date="2025-09" db="UniProtKB">
        <authorList>
            <consortium name="Ensembl"/>
        </authorList>
    </citation>
    <scope>IDENTIFICATION</scope>
</reference>
<evidence type="ECO:0000313" key="7">
    <source>
        <dbReference type="Ensembl" id="ENSFALP00000021279.1"/>
    </source>
</evidence>
<dbReference type="Pfam" id="PF00412">
    <property type="entry name" value="LIM"/>
    <property type="match status" value="1"/>
</dbReference>
<reference evidence="7" key="2">
    <citation type="submission" date="2025-08" db="UniProtKB">
        <authorList>
            <consortium name="Ensembl"/>
        </authorList>
    </citation>
    <scope>IDENTIFICATION</scope>
</reference>
<accession>A0A803VEX3</accession>
<dbReference type="PANTHER" id="PTHR24211">
    <property type="entry name" value="LIM DOMAIN-CONTAINING PROTEIN"/>
    <property type="match status" value="1"/>
</dbReference>
<evidence type="ECO:0000256" key="1">
    <source>
        <dbReference type="ARBA" id="ARBA00022723"/>
    </source>
</evidence>
<feature type="region of interest" description="Disordered" evidence="5">
    <location>
        <begin position="33"/>
        <end position="70"/>
    </location>
</feature>
<proteinExistence type="predicted"/>
<dbReference type="InterPro" id="IPR047120">
    <property type="entry name" value="Pk/Esn/Tes"/>
</dbReference>